<dbReference type="Proteomes" id="UP000192656">
    <property type="component" value="Unassembled WGS sequence"/>
</dbReference>
<dbReference type="STRING" id="937218.SAMN06297251_11249"/>
<dbReference type="OrthoDB" id="7596258at2"/>
<gene>
    <name evidence="2" type="ORF">SAMN06297251_11249</name>
</gene>
<evidence type="ECO:0000313" key="2">
    <source>
        <dbReference type="EMBL" id="SMC91279.1"/>
    </source>
</evidence>
<protein>
    <submittedName>
        <fullName evidence="2">Uncharacterized protein</fullName>
    </submittedName>
</protein>
<sequence>MTSRSKDRTYPIFDIGDPAPDREKISDLALLAIFSAGPIAWSLQLFFGSAASGIACIGGDGQKLDAASLSWATPAMIGVTIIALLVALAAFAVSILVLRRTGDREPSNEESVMEAGQGRTRFVAIWSIWANGLFALAVAVNLLAYVWGDLCGV</sequence>
<feature type="transmembrane region" description="Helical" evidence="1">
    <location>
        <begin position="123"/>
        <end position="147"/>
    </location>
</feature>
<proteinExistence type="predicted"/>
<keyword evidence="1" id="KW-0472">Membrane</keyword>
<keyword evidence="3" id="KW-1185">Reference proteome</keyword>
<reference evidence="2 3" key="1">
    <citation type="submission" date="2017-04" db="EMBL/GenBank/DDBJ databases">
        <authorList>
            <person name="Afonso C.L."/>
            <person name="Miller P.J."/>
            <person name="Scott M.A."/>
            <person name="Spackman E."/>
            <person name="Goraichik I."/>
            <person name="Dimitrov K.M."/>
            <person name="Suarez D.L."/>
            <person name="Swayne D.E."/>
        </authorList>
    </citation>
    <scope>NUCLEOTIDE SEQUENCE [LARGE SCALE GENOMIC DNA]</scope>
    <source>
        <strain evidence="2 3">CGMCC 1.10972</strain>
    </source>
</reference>
<name>A0A1W2D186_9HYPH</name>
<accession>A0A1W2D186</accession>
<evidence type="ECO:0000256" key="1">
    <source>
        <dbReference type="SAM" id="Phobius"/>
    </source>
</evidence>
<keyword evidence="1" id="KW-0812">Transmembrane</keyword>
<dbReference type="AlphaFoldDB" id="A0A1W2D186"/>
<feature type="transmembrane region" description="Helical" evidence="1">
    <location>
        <begin position="28"/>
        <end position="55"/>
    </location>
</feature>
<dbReference type="RefSeq" id="WP_084410636.1">
    <property type="nucleotide sequence ID" value="NZ_FWXR01000012.1"/>
</dbReference>
<evidence type="ECO:0000313" key="3">
    <source>
        <dbReference type="Proteomes" id="UP000192656"/>
    </source>
</evidence>
<organism evidence="2 3">
    <name type="scientific">Fulvimarina manganoxydans</name>
    <dbReference type="NCBI Taxonomy" id="937218"/>
    <lineage>
        <taxon>Bacteria</taxon>
        <taxon>Pseudomonadati</taxon>
        <taxon>Pseudomonadota</taxon>
        <taxon>Alphaproteobacteria</taxon>
        <taxon>Hyphomicrobiales</taxon>
        <taxon>Aurantimonadaceae</taxon>
        <taxon>Fulvimarina</taxon>
    </lineage>
</organism>
<keyword evidence="1" id="KW-1133">Transmembrane helix</keyword>
<dbReference type="EMBL" id="FWXR01000012">
    <property type="protein sequence ID" value="SMC91279.1"/>
    <property type="molecule type" value="Genomic_DNA"/>
</dbReference>
<feature type="transmembrane region" description="Helical" evidence="1">
    <location>
        <begin position="75"/>
        <end position="98"/>
    </location>
</feature>